<protein>
    <submittedName>
        <fullName evidence="4">GAF domain-containing protein</fullName>
    </submittedName>
</protein>
<feature type="transmembrane region" description="Helical" evidence="1">
    <location>
        <begin position="70"/>
        <end position="89"/>
    </location>
</feature>
<dbReference type="Pfam" id="PF16963">
    <property type="entry name" value="PelD_GGDEF"/>
    <property type="match status" value="1"/>
</dbReference>
<keyword evidence="1" id="KW-0812">Transmembrane</keyword>
<feature type="domain" description="PelD GGDEF" evidence="3">
    <location>
        <begin position="324"/>
        <end position="447"/>
    </location>
</feature>
<evidence type="ECO:0000256" key="1">
    <source>
        <dbReference type="SAM" id="Phobius"/>
    </source>
</evidence>
<dbReference type="InterPro" id="IPR029016">
    <property type="entry name" value="GAF-like_dom_sf"/>
</dbReference>
<dbReference type="InterPro" id="IPR003018">
    <property type="entry name" value="GAF"/>
</dbReference>
<keyword evidence="5" id="KW-1185">Reference proteome</keyword>
<name>A0A239F8R9_9PSED</name>
<dbReference type="InterPro" id="IPR038367">
    <property type="entry name" value="PelD_GGDEF_sf"/>
</dbReference>
<feature type="domain" description="GAF" evidence="2">
    <location>
        <begin position="184"/>
        <end position="311"/>
    </location>
</feature>
<dbReference type="Proteomes" id="UP000242915">
    <property type="component" value="Unassembled WGS sequence"/>
</dbReference>
<dbReference type="SUPFAM" id="SSF55781">
    <property type="entry name" value="GAF domain-like"/>
    <property type="match status" value="1"/>
</dbReference>
<feature type="transmembrane region" description="Helical" evidence="1">
    <location>
        <begin position="20"/>
        <end position="39"/>
    </location>
</feature>
<organism evidence="4 5">
    <name type="scientific">Pseudomonas segetis</name>
    <dbReference type="NCBI Taxonomy" id="298908"/>
    <lineage>
        <taxon>Bacteria</taxon>
        <taxon>Pseudomonadati</taxon>
        <taxon>Pseudomonadota</taxon>
        <taxon>Gammaproteobacteria</taxon>
        <taxon>Pseudomonadales</taxon>
        <taxon>Pseudomonadaceae</taxon>
        <taxon>Pseudomonas</taxon>
    </lineage>
</organism>
<accession>A0A239F8R9</accession>
<evidence type="ECO:0000259" key="3">
    <source>
        <dbReference type="Pfam" id="PF16963"/>
    </source>
</evidence>
<dbReference type="InterPro" id="IPR031583">
    <property type="entry name" value="PelD_GGDEF"/>
</dbReference>
<keyword evidence="1" id="KW-0472">Membrane</keyword>
<sequence length="458" mass="51348">MATESAHKDFALAPRASGHVSWIETLLISVVAVALGYWLSPADPLLVHGSFPWLILAPLLMAIRYGFMRGLISALIIVAALFAYRASGLGLYQELPVSFIVGVLISAMLIGEFRDIWERRLERLDLANEYRQLRLDEFTRAHYILRISHDRLEKRVAGNDQSLRSSLLGLRAKMRELPRESLGISVLAESILTLLAQYGSFRVASLHLVNESKTVVLEPLSSMGEVRPMLADDLLVKQCLAQGQLISVREELMERGEHRQHSQYQVCIPLMDTEGRILALLAVEQMPFFSFTQRVLSLLMILCGHIADLLQTDAQTLQLTDMDAQDFTLQLKRSINDAVEHDLEAHIFVIEASPSEHRAALLRLIQDSRRGLDVQLLTTNERGNECVLVLLPLTSADGGQGYLTRLNNIIHERFGLDQSFESLGLQVREFDIDGQGGSEGLRRFLFNECGINDQQVAI</sequence>
<dbReference type="EMBL" id="FZOG01000003">
    <property type="protein sequence ID" value="SNS52552.1"/>
    <property type="molecule type" value="Genomic_DNA"/>
</dbReference>
<proteinExistence type="predicted"/>
<reference evidence="5" key="1">
    <citation type="submission" date="2017-06" db="EMBL/GenBank/DDBJ databases">
        <authorList>
            <person name="Varghese N."/>
            <person name="Submissions S."/>
        </authorList>
    </citation>
    <scope>NUCLEOTIDE SEQUENCE [LARGE SCALE GENOMIC DNA]</scope>
    <source>
        <strain evidence="5">CIP 108523</strain>
    </source>
</reference>
<evidence type="ECO:0000259" key="2">
    <source>
        <dbReference type="Pfam" id="PF13185"/>
    </source>
</evidence>
<dbReference type="AlphaFoldDB" id="A0A239F8R9"/>
<evidence type="ECO:0000313" key="4">
    <source>
        <dbReference type="EMBL" id="SNS52552.1"/>
    </source>
</evidence>
<dbReference type="Gene3D" id="3.30.70.2880">
    <property type="match status" value="1"/>
</dbReference>
<dbReference type="Pfam" id="PF13185">
    <property type="entry name" value="GAF_2"/>
    <property type="match status" value="1"/>
</dbReference>
<feature type="transmembrane region" description="Helical" evidence="1">
    <location>
        <begin position="95"/>
        <end position="113"/>
    </location>
</feature>
<gene>
    <name evidence="4" type="ORF">SAMN05216255_2463</name>
</gene>
<dbReference type="Gene3D" id="3.30.450.40">
    <property type="match status" value="1"/>
</dbReference>
<keyword evidence="1" id="KW-1133">Transmembrane helix</keyword>
<evidence type="ECO:0000313" key="5">
    <source>
        <dbReference type="Proteomes" id="UP000242915"/>
    </source>
</evidence>